<evidence type="ECO:0000256" key="5">
    <source>
        <dbReference type="RuleBase" id="RU003465"/>
    </source>
</evidence>
<organism evidence="7 8">
    <name type="scientific">Vitrella brassicaformis (strain CCMP3155)</name>
    <dbReference type="NCBI Taxonomy" id="1169540"/>
    <lineage>
        <taxon>Eukaryota</taxon>
        <taxon>Sar</taxon>
        <taxon>Alveolata</taxon>
        <taxon>Colpodellida</taxon>
        <taxon>Vitrellaceae</taxon>
        <taxon>Vitrella</taxon>
    </lineage>
</organism>
<dbReference type="SMART" id="SM00332">
    <property type="entry name" value="PP2Cc"/>
    <property type="match status" value="1"/>
</dbReference>
<dbReference type="OrthoDB" id="10264738at2759"/>
<dbReference type="Gene3D" id="3.60.40.10">
    <property type="entry name" value="PPM-type phosphatase domain"/>
    <property type="match status" value="1"/>
</dbReference>
<dbReference type="InterPro" id="IPR000222">
    <property type="entry name" value="PP2C_BS"/>
</dbReference>
<dbReference type="EMBL" id="CDMY01000239">
    <property type="protein sequence ID" value="CEL95824.1"/>
    <property type="molecule type" value="Genomic_DNA"/>
</dbReference>
<dbReference type="STRING" id="1169540.A0A0G4EH71"/>
<evidence type="ECO:0000256" key="1">
    <source>
        <dbReference type="ARBA" id="ARBA00004170"/>
    </source>
</evidence>
<dbReference type="InParanoid" id="A0A0G4EH71"/>
<gene>
    <name evidence="7" type="ORF">Vbra_3829</name>
</gene>
<accession>A0A0G4EH71</accession>
<evidence type="ECO:0000256" key="2">
    <source>
        <dbReference type="ARBA" id="ARBA00022723"/>
    </source>
</evidence>
<dbReference type="VEuPathDB" id="CryptoDB:Vbra_3829"/>
<dbReference type="PROSITE" id="PS01032">
    <property type="entry name" value="PPM_1"/>
    <property type="match status" value="1"/>
</dbReference>
<dbReference type="AlphaFoldDB" id="A0A0G4EH71"/>
<dbReference type="GO" id="GO:0046872">
    <property type="term" value="F:metal ion binding"/>
    <property type="evidence" value="ECO:0007669"/>
    <property type="project" value="UniProtKB-KW"/>
</dbReference>
<comment type="subcellular location">
    <subcellularLocation>
        <location evidence="1">Membrane</location>
        <topology evidence="1">Peripheral membrane protein</topology>
    </subcellularLocation>
</comment>
<dbReference type="SUPFAM" id="SSF81606">
    <property type="entry name" value="PP2C-like"/>
    <property type="match status" value="1"/>
</dbReference>
<dbReference type="Pfam" id="PF00481">
    <property type="entry name" value="PP2C"/>
    <property type="match status" value="1"/>
</dbReference>
<dbReference type="PANTHER" id="PTHR13832">
    <property type="entry name" value="PROTEIN PHOSPHATASE 2C"/>
    <property type="match status" value="1"/>
</dbReference>
<evidence type="ECO:0000259" key="6">
    <source>
        <dbReference type="PROSITE" id="PS51746"/>
    </source>
</evidence>
<keyword evidence="8" id="KW-1185">Reference proteome</keyword>
<dbReference type="InterPro" id="IPR036457">
    <property type="entry name" value="PPM-type-like_dom_sf"/>
</dbReference>
<dbReference type="Proteomes" id="UP000041254">
    <property type="component" value="Unassembled WGS sequence"/>
</dbReference>
<evidence type="ECO:0000313" key="8">
    <source>
        <dbReference type="Proteomes" id="UP000041254"/>
    </source>
</evidence>
<sequence length="284" mass="30923">MGYTSKCDAVKCVGWAEDQGTRAEMEDGWVFVDCFGGRKKSAFIGMYDGHGGREAVEFVTTHLHDKVLEELRKPAAEPRAALISAFIATDDNMLQDAGVSAGVKSSGATACVCLVQEEKGVRKVYTAHLGDARAVLNRGGKAHRLTSMSDHKATDPEEAKRVIQAGGYVFNERVQGMLAISRAFGDHQLKAPEREKSLVSNVPDVTAEVVVKGDMFMIVACDGLWDVIDDQTACNLVMEGLEELKKVLPNLDIRMMSEIVSRMLVEEALVRGTSDNVTVLVVFL</sequence>
<dbReference type="PROSITE" id="PS51746">
    <property type="entry name" value="PPM_2"/>
    <property type="match status" value="1"/>
</dbReference>
<keyword evidence="3 5" id="KW-0378">Hydrolase</keyword>
<protein>
    <recommendedName>
        <fullName evidence="6">PPM-type phosphatase domain-containing protein</fullName>
    </recommendedName>
</protein>
<keyword evidence="4 5" id="KW-0904">Protein phosphatase</keyword>
<dbReference type="FunCoup" id="A0A0G4EH71">
    <property type="interactions" value="19"/>
</dbReference>
<evidence type="ECO:0000313" key="7">
    <source>
        <dbReference type="EMBL" id="CEL95824.1"/>
    </source>
</evidence>
<evidence type="ECO:0000256" key="3">
    <source>
        <dbReference type="ARBA" id="ARBA00022801"/>
    </source>
</evidence>
<dbReference type="InterPro" id="IPR015655">
    <property type="entry name" value="PP2C"/>
</dbReference>
<dbReference type="InterPro" id="IPR001932">
    <property type="entry name" value="PPM-type_phosphatase-like_dom"/>
</dbReference>
<reference evidence="7 8" key="1">
    <citation type="submission" date="2014-11" db="EMBL/GenBank/DDBJ databases">
        <authorList>
            <person name="Zhu J."/>
            <person name="Qi W."/>
            <person name="Song R."/>
        </authorList>
    </citation>
    <scope>NUCLEOTIDE SEQUENCE [LARGE SCALE GENOMIC DNA]</scope>
</reference>
<proteinExistence type="inferred from homology"/>
<dbReference type="PANTHER" id="PTHR13832:SF827">
    <property type="entry name" value="PROTEIN PHOSPHATASE 1L"/>
    <property type="match status" value="1"/>
</dbReference>
<dbReference type="OMA" id="KHNPSCN"/>
<keyword evidence="2" id="KW-0479">Metal-binding</keyword>
<dbReference type="PhylomeDB" id="A0A0G4EH71"/>
<dbReference type="CDD" id="cd00143">
    <property type="entry name" value="PP2Cc"/>
    <property type="match status" value="1"/>
</dbReference>
<dbReference type="GO" id="GO:0016020">
    <property type="term" value="C:membrane"/>
    <property type="evidence" value="ECO:0007669"/>
    <property type="project" value="UniProtKB-SubCell"/>
</dbReference>
<dbReference type="GO" id="GO:0004722">
    <property type="term" value="F:protein serine/threonine phosphatase activity"/>
    <property type="evidence" value="ECO:0007669"/>
    <property type="project" value="InterPro"/>
</dbReference>
<name>A0A0G4EH71_VITBC</name>
<comment type="similarity">
    <text evidence="5">Belongs to the PP2C family.</text>
</comment>
<feature type="domain" description="PPM-type phosphatase" evidence="6">
    <location>
        <begin position="12"/>
        <end position="284"/>
    </location>
</feature>
<evidence type="ECO:0000256" key="4">
    <source>
        <dbReference type="ARBA" id="ARBA00022912"/>
    </source>
</evidence>